<evidence type="ECO:0008006" key="4">
    <source>
        <dbReference type="Google" id="ProtNLM"/>
    </source>
</evidence>
<keyword evidence="3" id="KW-1185">Reference proteome</keyword>
<proteinExistence type="predicted"/>
<evidence type="ECO:0000313" key="3">
    <source>
        <dbReference type="Proteomes" id="UP000199029"/>
    </source>
</evidence>
<dbReference type="AlphaFoldDB" id="A0A1I5T8I1"/>
<dbReference type="RefSeq" id="WP_092668370.1">
    <property type="nucleotide sequence ID" value="NZ_FOXS01000001.1"/>
</dbReference>
<protein>
    <recommendedName>
        <fullName evidence="4">Helix-turn-helix domain-containing protein</fullName>
    </recommendedName>
</protein>
<accession>A0A1I5T8I1</accession>
<dbReference type="OrthoDB" id="875998at2"/>
<dbReference type="Proteomes" id="UP000199029">
    <property type="component" value="Unassembled WGS sequence"/>
</dbReference>
<feature type="region of interest" description="Disordered" evidence="1">
    <location>
        <begin position="148"/>
        <end position="167"/>
    </location>
</feature>
<evidence type="ECO:0000256" key="1">
    <source>
        <dbReference type="SAM" id="MobiDB-lite"/>
    </source>
</evidence>
<name>A0A1I5T8I1_HYMAR</name>
<organism evidence="2 3">
    <name type="scientific">Hymenobacter arizonensis</name>
    <name type="common">Siccationidurans arizonensis</name>
    <dbReference type="NCBI Taxonomy" id="1227077"/>
    <lineage>
        <taxon>Bacteria</taxon>
        <taxon>Pseudomonadati</taxon>
        <taxon>Bacteroidota</taxon>
        <taxon>Cytophagia</taxon>
        <taxon>Cytophagales</taxon>
        <taxon>Hymenobacteraceae</taxon>
        <taxon>Hymenobacter</taxon>
    </lineage>
</organism>
<gene>
    <name evidence="2" type="ORF">SAMN04515668_0364</name>
</gene>
<feature type="compositionally biased region" description="Polar residues" evidence="1">
    <location>
        <begin position="148"/>
        <end position="166"/>
    </location>
</feature>
<reference evidence="3" key="1">
    <citation type="submission" date="2016-10" db="EMBL/GenBank/DDBJ databases">
        <authorList>
            <person name="Varghese N."/>
            <person name="Submissions S."/>
        </authorList>
    </citation>
    <scope>NUCLEOTIDE SEQUENCE [LARGE SCALE GENOMIC DNA]</scope>
    <source>
        <strain evidence="3">OR362-8,ATCC BAA-1266,JCM 13504</strain>
    </source>
</reference>
<sequence>MSAPSLNGYALTNQFRKLRLRWDFTPLEAYLFFELVAMCNDEGWPAEFSAKNSVLTSALGCSEKAIIKCRLTLKKAGLIDYTEGQNRRPTAYRFCLAKGLPEVSVPNTKHLPEGLPQVSVQAEEHSKHLPEGLPEGLPEVSPYIEQTKTKTNTARRAVSAENSASKNDVENDVPFEPFWDAFAKKVDTVKSRKAWDKLTPAQRLEAFAKVPAYVAATPERRYRKNPLTWLNGECWRDEGNATTPTCAPGFSAAPAPAPCPVAADSVLDPGAMAAKEAAAQAALQQRIANRQQRQAATA</sequence>
<evidence type="ECO:0000313" key="2">
    <source>
        <dbReference type="EMBL" id="SFP79364.1"/>
    </source>
</evidence>
<dbReference type="EMBL" id="FOXS01000001">
    <property type="protein sequence ID" value="SFP79364.1"/>
    <property type="molecule type" value="Genomic_DNA"/>
</dbReference>
<dbReference type="STRING" id="1227077.SAMN04515668_0364"/>